<proteinExistence type="predicted"/>
<dbReference type="Gene3D" id="1.10.357.10">
    <property type="entry name" value="Tetracycline Repressor, domain 2"/>
    <property type="match status" value="1"/>
</dbReference>
<name>A0ABY6Z0N0_9BACL</name>
<keyword evidence="5" id="KW-1185">Reference proteome</keyword>
<dbReference type="PRINTS" id="PR00455">
    <property type="entry name" value="HTHTETR"/>
</dbReference>
<dbReference type="SUPFAM" id="SSF48498">
    <property type="entry name" value="Tetracyclin repressor-like, C-terminal domain"/>
    <property type="match status" value="1"/>
</dbReference>
<evidence type="ECO:0000256" key="1">
    <source>
        <dbReference type="ARBA" id="ARBA00023125"/>
    </source>
</evidence>
<dbReference type="EMBL" id="CP104064">
    <property type="protein sequence ID" value="WAH36277.1"/>
    <property type="molecule type" value="Genomic_DNA"/>
</dbReference>
<dbReference type="PANTHER" id="PTHR30055:SF226">
    <property type="entry name" value="HTH-TYPE TRANSCRIPTIONAL REGULATOR PKSA"/>
    <property type="match status" value="1"/>
</dbReference>
<evidence type="ECO:0000259" key="3">
    <source>
        <dbReference type="PROSITE" id="PS50977"/>
    </source>
</evidence>
<dbReference type="PROSITE" id="PS50977">
    <property type="entry name" value="HTH_TETR_2"/>
    <property type="match status" value="1"/>
</dbReference>
<feature type="DNA-binding region" description="H-T-H motif" evidence="2">
    <location>
        <begin position="32"/>
        <end position="51"/>
    </location>
</feature>
<gene>
    <name evidence="4" type="ORF">NZD86_18900</name>
</gene>
<dbReference type="Gene3D" id="1.10.10.60">
    <property type="entry name" value="Homeodomain-like"/>
    <property type="match status" value="1"/>
</dbReference>
<dbReference type="InterPro" id="IPR001647">
    <property type="entry name" value="HTH_TetR"/>
</dbReference>
<protein>
    <submittedName>
        <fullName evidence="4">TetR/AcrR family transcriptional regulator</fullName>
    </submittedName>
</protein>
<evidence type="ECO:0000313" key="4">
    <source>
        <dbReference type="EMBL" id="WAH36277.1"/>
    </source>
</evidence>
<sequence length="208" mass="23523">MTRVRKNPLERRREILNCALKLFETEGYRNVSMEDIGRKSGIARTTMYEYFSNKDQVLFALVEEIAEALHSGPGAGDTCLERLEKLAAIYLRKIATNQSLYLLLFQESPALSDELSTKLLTWRREQFLQVVGIAEDAFKSGELRSEIKVEDVGFLFQAVVGQRAGELLMTRQQVNPDEEAHRLVQLLWWGVGSVLPGGPRDPVRIPGS</sequence>
<accession>A0ABY6Z0N0</accession>
<evidence type="ECO:0000313" key="5">
    <source>
        <dbReference type="Proteomes" id="UP001164803"/>
    </source>
</evidence>
<evidence type="ECO:0000256" key="2">
    <source>
        <dbReference type="PROSITE-ProRule" id="PRU00335"/>
    </source>
</evidence>
<dbReference type="InterPro" id="IPR009057">
    <property type="entry name" value="Homeodomain-like_sf"/>
</dbReference>
<dbReference type="RefSeq" id="WP_268043601.1">
    <property type="nucleotide sequence ID" value="NZ_CP104064.1"/>
</dbReference>
<dbReference type="Pfam" id="PF00440">
    <property type="entry name" value="TetR_N"/>
    <property type="match status" value="1"/>
</dbReference>
<organism evidence="4 5">
    <name type="scientific">Alicyclobacillus dauci</name>
    <dbReference type="NCBI Taxonomy" id="1475485"/>
    <lineage>
        <taxon>Bacteria</taxon>
        <taxon>Bacillati</taxon>
        <taxon>Bacillota</taxon>
        <taxon>Bacilli</taxon>
        <taxon>Bacillales</taxon>
        <taxon>Alicyclobacillaceae</taxon>
        <taxon>Alicyclobacillus</taxon>
    </lineage>
</organism>
<dbReference type="PANTHER" id="PTHR30055">
    <property type="entry name" value="HTH-TYPE TRANSCRIPTIONAL REGULATOR RUTR"/>
    <property type="match status" value="1"/>
</dbReference>
<dbReference type="InterPro" id="IPR036271">
    <property type="entry name" value="Tet_transcr_reg_TetR-rel_C_sf"/>
</dbReference>
<dbReference type="SUPFAM" id="SSF46689">
    <property type="entry name" value="Homeodomain-like"/>
    <property type="match status" value="1"/>
</dbReference>
<reference evidence="4" key="1">
    <citation type="submission" date="2022-08" db="EMBL/GenBank/DDBJ databases">
        <title>Alicyclobacillus dauci DSM2870, complete genome.</title>
        <authorList>
            <person name="Wang Q."/>
            <person name="Cai R."/>
            <person name="Wang Z."/>
        </authorList>
    </citation>
    <scope>NUCLEOTIDE SEQUENCE</scope>
    <source>
        <strain evidence="4">DSM 28700</strain>
    </source>
</reference>
<dbReference type="Proteomes" id="UP001164803">
    <property type="component" value="Chromosome"/>
</dbReference>
<feature type="domain" description="HTH tetR-type" evidence="3">
    <location>
        <begin position="9"/>
        <end position="69"/>
    </location>
</feature>
<keyword evidence="1 2" id="KW-0238">DNA-binding</keyword>
<dbReference type="InterPro" id="IPR023772">
    <property type="entry name" value="DNA-bd_HTH_TetR-type_CS"/>
</dbReference>
<dbReference type="InterPro" id="IPR050109">
    <property type="entry name" value="HTH-type_TetR-like_transc_reg"/>
</dbReference>
<dbReference type="PROSITE" id="PS01081">
    <property type="entry name" value="HTH_TETR_1"/>
    <property type="match status" value="1"/>
</dbReference>